<feature type="signal peptide" evidence="1">
    <location>
        <begin position="1"/>
        <end position="22"/>
    </location>
</feature>
<dbReference type="RefSeq" id="WP_097129655.1">
    <property type="nucleotide sequence ID" value="NZ_OCMT01000001.1"/>
</dbReference>
<dbReference type="EMBL" id="OCMT01000001">
    <property type="protein sequence ID" value="SOD13335.1"/>
    <property type="molecule type" value="Genomic_DNA"/>
</dbReference>
<keyword evidence="3" id="KW-1185">Reference proteome</keyword>
<gene>
    <name evidence="2" type="ORF">SAMN06297358_1162</name>
</gene>
<evidence type="ECO:0000313" key="2">
    <source>
        <dbReference type="EMBL" id="SOD13335.1"/>
    </source>
</evidence>
<accession>A0A285ZUK8</accession>
<dbReference type="AlphaFoldDB" id="A0A285ZUK8"/>
<name>A0A285ZUK8_9SPHI</name>
<reference evidence="3" key="1">
    <citation type="submission" date="2017-09" db="EMBL/GenBank/DDBJ databases">
        <authorList>
            <person name="Varghese N."/>
            <person name="Submissions S."/>
        </authorList>
    </citation>
    <scope>NUCLEOTIDE SEQUENCE [LARGE SCALE GENOMIC DNA]</scope>
    <source>
        <strain evidence="3">CGMCC 1.12803</strain>
    </source>
</reference>
<protein>
    <submittedName>
        <fullName evidence="2">Uncharacterized protein</fullName>
    </submittedName>
</protein>
<keyword evidence="1" id="KW-0732">Signal</keyword>
<dbReference type="Proteomes" id="UP000219281">
    <property type="component" value="Unassembled WGS sequence"/>
</dbReference>
<organism evidence="2 3">
    <name type="scientific">Pedobacter xixiisoli</name>
    <dbReference type="NCBI Taxonomy" id="1476464"/>
    <lineage>
        <taxon>Bacteria</taxon>
        <taxon>Pseudomonadati</taxon>
        <taxon>Bacteroidota</taxon>
        <taxon>Sphingobacteriia</taxon>
        <taxon>Sphingobacteriales</taxon>
        <taxon>Sphingobacteriaceae</taxon>
        <taxon>Pedobacter</taxon>
    </lineage>
</organism>
<feature type="chain" id="PRO_5012538274" evidence="1">
    <location>
        <begin position="23"/>
        <end position="253"/>
    </location>
</feature>
<proteinExistence type="predicted"/>
<evidence type="ECO:0000313" key="3">
    <source>
        <dbReference type="Proteomes" id="UP000219281"/>
    </source>
</evidence>
<sequence length="253" mass="28196">MRNYFATLLLIGLFLSANTVRAIENFSGNFIGKLGSKTEVIFSLKSSNGKLTGFYFYDKIGIEIKLAGEVINGNAIIYELDDQNVKQAKITGKLSANGFSGKWESLTAKKTFPLQLKSTSKAIPTLPKNLIGTYQADERDKCALNIAITKSKGEYFYHFKNLKRSLNGKVTFSRSLDENLVYINFHGIEWEEDSGDVTKEDNENSVVDNGLPSVVQGLLSDGEIAIQNTGNAMNRYVKISQCDLKFIHLKRIK</sequence>
<dbReference type="OrthoDB" id="2677145at2"/>
<evidence type="ECO:0000256" key="1">
    <source>
        <dbReference type="SAM" id="SignalP"/>
    </source>
</evidence>